<protein>
    <submittedName>
        <fullName evidence="1">Uncharacterized protein</fullName>
    </submittedName>
</protein>
<dbReference type="EMBL" id="RYFC01000001">
    <property type="protein sequence ID" value="RTZ49491.1"/>
    <property type="molecule type" value="Genomic_DNA"/>
</dbReference>
<evidence type="ECO:0000313" key="1">
    <source>
        <dbReference type="EMBL" id="RTZ49491.1"/>
    </source>
</evidence>
<dbReference type="AlphaFoldDB" id="A0A432DYX0"/>
<proteinExistence type="predicted"/>
<evidence type="ECO:0000313" key="2">
    <source>
        <dbReference type="Proteomes" id="UP000276953"/>
    </source>
</evidence>
<name>A0A432DYX0_9FLAO</name>
<reference evidence="1 2" key="1">
    <citation type="submission" date="2018-12" db="EMBL/GenBank/DDBJ databases">
        <title>Draft Genome Sequence of Chryseobacterium arthrosphaerae strain ED882-96 Isolated from the Blood of a Patient with Liver Cirrhosis in Taiwan.</title>
        <authorList>
            <person name="Lin J.-N."/>
            <person name="Lai C.-H."/>
            <person name="Yang C.-H."/>
            <person name="Huang Y.-H."/>
        </authorList>
    </citation>
    <scope>NUCLEOTIDE SEQUENCE [LARGE SCALE GENOMIC DNA]</scope>
    <source>
        <strain evidence="1 2">ED882-96</strain>
    </source>
</reference>
<gene>
    <name evidence="1" type="ORF">EJ377_02770</name>
</gene>
<accession>A0A432DYX0</accession>
<sequence length="91" mass="10453">MALKQIEFASLAYTQSKWGNVPSSMVLPMPTSAAVGQQHERNDGRPVYGKEVYGRLYTSVNISWEADIWERSEEERAGTGRLLKPRKRQRR</sequence>
<dbReference type="Proteomes" id="UP000276953">
    <property type="component" value="Unassembled WGS sequence"/>
</dbReference>
<organism evidence="1 2">
    <name type="scientific">Chryseobacterium arthrosphaerae</name>
    <dbReference type="NCBI Taxonomy" id="651561"/>
    <lineage>
        <taxon>Bacteria</taxon>
        <taxon>Pseudomonadati</taxon>
        <taxon>Bacteroidota</taxon>
        <taxon>Flavobacteriia</taxon>
        <taxon>Flavobacteriales</taxon>
        <taxon>Weeksellaceae</taxon>
        <taxon>Chryseobacterium group</taxon>
        <taxon>Chryseobacterium</taxon>
    </lineage>
</organism>
<comment type="caution">
    <text evidence="1">The sequence shown here is derived from an EMBL/GenBank/DDBJ whole genome shotgun (WGS) entry which is preliminary data.</text>
</comment>